<accession>A0A1R2CAS7</accession>
<dbReference type="PANTHER" id="PTHR10416">
    <property type="entry name" value="DNA POLYMERASE DELTA SUBUNIT 2"/>
    <property type="match status" value="1"/>
</dbReference>
<dbReference type="InterPro" id="IPR040663">
    <property type="entry name" value="DNA_pol_D_N"/>
</dbReference>
<dbReference type="Gene3D" id="2.40.50.430">
    <property type="match status" value="1"/>
</dbReference>
<evidence type="ECO:0000256" key="2">
    <source>
        <dbReference type="ARBA" id="ARBA00022705"/>
    </source>
</evidence>
<dbReference type="GO" id="GO:0003677">
    <property type="term" value="F:DNA binding"/>
    <property type="evidence" value="ECO:0007669"/>
    <property type="project" value="InterPro"/>
</dbReference>
<organism evidence="5 6">
    <name type="scientific">Stentor coeruleus</name>
    <dbReference type="NCBI Taxonomy" id="5963"/>
    <lineage>
        <taxon>Eukaryota</taxon>
        <taxon>Sar</taxon>
        <taxon>Alveolata</taxon>
        <taxon>Ciliophora</taxon>
        <taxon>Postciliodesmatophora</taxon>
        <taxon>Heterotrichea</taxon>
        <taxon>Heterotrichida</taxon>
        <taxon>Stentoridae</taxon>
        <taxon>Stentor</taxon>
    </lineage>
</organism>
<dbReference type="GO" id="GO:0006271">
    <property type="term" value="P:DNA strand elongation involved in DNA replication"/>
    <property type="evidence" value="ECO:0007669"/>
    <property type="project" value="TreeGrafter"/>
</dbReference>
<dbReference type="Pfam" id="PF04042">
    <property type="entry name" value="DNA_pol_E_B"/>
    <property type="match status" value="1"/>
</dbReference>
<name>A0A1R2CAS7_9CILI</name>
<dbReference type="Proteomes" id="UP000187209">
    <property type="component" value="Unassembled WGS sequence"/>
</dbReference>
<comment type="similarity">
    <text evidence="1">Belongs to the DNA polymerase delta/II small subunit family.</text>
</comment>
<keyword evidence="6" id="KW-1185">Reference proteome</keyword>
<reference evidence="5 6" key="1">
    <citation type="submission" date="2016-11" db="EMBL/GenBank/DDBJ databases">
        <title>The macronuclear genome of Stentor coeruleus: a giant cell with tiny introns.</title>
        <authorList>
            <person name="Slabodnick M."/>
            <person name="Ruby J.G."/>
            <person name="Reiff S.B."/>
            <person name="Swart E.C."/>
            <person name="Gosai S."/>
            <person name="Prabakaran S."/>
            <person name="Witkowska E."/>
            <person name="Larue G.E."/>
            <person name="Fisher S."/>
            <person name="Freeman R.M."/>
            <person name="Gunawardena J."/>
            <person name="Chu W."/>
            <person name="Stover N.A."/>
            <person name="Gregory B.D."/>
            <person name="Nowacki M."/>
            <person name="Derisi J."/>
            <person name="Roy S.W."/>
            <person name="Marshall W.F."/>
            <person name="Sood P."/>
        </authorList>
    </citation>
    <scope>NUCLEOTIDE SEQUENCE [LARGE SCALE GENOMIC DNA]</scope>
    <source>
        <strain evidence="5">WM001</strain>
    </source>
</reference>
<dbReference type="InterPro" id="IPR024826">
    <property type="entry name" value="DNA_pol_delta/II_ssu"/>
</dbReference>
<evidence type="ECO:0000259" key="3">
    <source>
        <dbReference type="Pfam" id="PF04042"/>
    </source>
</evidence>
<proteinExistence type="inferred from homology"/>
<feature type="domain" description="DNA polymerase alpha/delta/epsilon subunit B" evidence="3">
    <location>
        <begin position="175"/>
        <end position="390"/>
    </location>
</feature>
<dbReference type="Gene3D" id="3.60.21.50">
    <property type="match status" value="1"/>
</dbReference>
<sequence length="422" mass="47835">MKGGRMREISFSYKFIGQRFIQDLHFTNQYFNIYRNRLIRLREHIDILDNTTILAERITDVKLGQHVYITGIIVRSHKLRASNIEKYIVKVGTMDLKPALGNYSTNEDHLFIEDENGRLKIDSQFLEGDWNELVTGIVVGIRGVIKEDAILQALDMVFPTAKLPRQIIQRADEYICFVSGLEIGNPTFPNTLYHVFIDYFLGSIESFEDPISGKIVRLIILGDSIYKPLNARTVDRKAVGENEVKGFQEMNSSLKQLDTILAELSGIFPVDIIPGEMDPTNASFPQQPLSPYLFFKASVYSALQSVPNPYEFELDGVSILCTSGQNINSMAQFLPESLSELEIMDLTLKYKHIIPTAPDALQCIPLQDSDPFILNQLPNLYIAGNMKTFRTGITNDGVRIVTVPKFENSKTFVVMNRFTLES</sequence>
<protein>
    <recommendedName>
        <fullName evidence="7">DNA polymerase delta subunit OB-fold domain-containing protein</fullName>
    </recommendedName>
</protein>
<evidence type="ECO:0000313" key="6">
    <source>
        <dbReference type="Proteomes" id="UP000187209"/>
    </source>
</evidence>
<keyword evidence="2" id="KW-0235">DNA replication</keyword>
<evidence type="ECO:0000259" key="4">
    <source>
        <dbReference type="Pfam" id="PF18018"/>
    </source>
</evidence>
<dbReference type="PANTHER" id="PTHR10416:SF0">
    <property type="entry name" value="DNA POLYMERASE DELTA SUBUNIT 2"/>
    <property type="match status" value="1"/>
</dbReference>
<evidence type="ECO:0000313" key="5">
    <source>
        <dbReference type="EMBL" id="OMJ86108.1"/>
    </source>
</evidence>
<dbReference type="EMBL" id="MPUH01000216">
    <property type="protein sequence ID" value="OMJ86108.1"/>
    <property type="molecule type" value="Genomic_DNA"/>
</dbReference>
<evidence type="ECO:0008006" key="7">
    <source>
        <dbReference type="Google" id="ProtNLM"/>
    </source>
</evidence>
<dbReference type="AlphaFoldDB" id="A0A1R2CAS7"/>
<comment type="caution">
    <text evidence="5">The sequence shown here is derived from an EMBL/GenBank/DDBJ whole genome shotgun (WGS) entry which is preliminary data.</text>
</comment>
<evidence type="ECO:0000256" key="1">
    <source>
        <dbReference type="ARBA" id="ARBA00006035"/>
    </source>
</evidence>
<dbReference type="Pfam" id="PF18018">
    <property type="entry name" value="DNA_pol_D_N"/>
    <property type="match status" value="1"/>
</dbReference>
<dbReference type="OrthoDB" id="3763at2759"/>
<dbReference type="InterPro" id="IPR007185">
    <property type="entry name" value="DNA_pol_a/d/e_bsu"/>
</dbReference>
<dbReference type="GO" id="GO:0043625">
    <property type="term" value="C:delta DNA polymerase complex"/>
    <property type="evidence" value="ECO:0007669"/>
    <property type="project" value="TreeGrafter"/>
</dbReference>
<feature type="domain" description="DNA polymerase delta subunit OB-fold" evidence="4">
    <location>
        <begin position="29"/>
        <end position="155"/>
    </location>
</feature>
<gene>
    <name evidence="5" type="ORF">SteCoe_12466</name>
</gene>